<dbReference type="GO" id="GO:0004386">
    <property type="term" value="F:helicase activity"/>
    <property type="evidence" value="ECO:0007669"/>
    <property type="project" value="UniProtKB-KW"/>
</dbReference>
<dbReference type="Pfam" id="PF00176">
    <property type="entry name" value="SNF2-rel_dom"/>
    <property type="match status" value="1"/>
</dbReference>
<comment type="caution">
    <text evidence="4">The sequence shown here is derived from an EMBL/GenBank/DDBJ whole genome shotgun (WGS) entry which is preliminary data.</text>
</comment>
<gene>
    <name evidence="4" type="ORF">J8F10_35595</name>
</gene>
<protein>
    <submittedName>
        <fullName evidence="4">DEAD/DEAH box helicase</fullName>
    </submittedName>
</protein>
<evidence type="ECO:0000259" key="3">
    <source>
        <dbReference type="PROSITE" id="PS51194"/>
    </source>
</evidence>
<dbReference type="EMBL" id="JAGKQQ010000002">
    <property type="protein sequence ID" value="MBP3960579.1"/>
    <property type="molecule type" value="Genomic_DNA"/>
</dbReference>
<dbReference type="InterPro" id="IPR027417">
    <property type="entry name" value="P-loop_NTPase"/>
</dbReference>
<dbReference type="PROSITE" id="PS51192">
    <property type="entry name" value="HELICASE_ATP_BIND_1"/>
    <property type="match status" value="1"/>
</dbReference>
<dbReference type="InterPro" id="IPR014001">
    <property type="entry name" value="Helicase_ATP-bd"/>
</dbReference>
<evidence type="ECO:0000313" key="4">
    <source>
        <dbReference type="EMBL" id="MBP3960579.1"/>
    </source>
</evidence>
<keyword evidence="4" id="KW-0347">Helicase</keyword>
<evidence type="ECO:0000259" key="2">
    <source>
        <dbReference type="PROSITE" id="PS51192"/>
    </source>
</evidence>
<dbReference type="Gene3D" id="3.40.50.300">
    <property type="entry name" value="P-loop containing nucleotide triphosphate hydrolases"/>
    <property type="match status" value="1"/>
</dbReference>
<dbReference type="InterPro" id="IPR001650">
    <property type="entry name" value="Helicase_C-like"/>
</dbReference>
<keyword evidence="5" id="KW-1185">Reference proteome</keyword>
<keyword evidence="1" id="KW-0378">Hydrolase</keyword>
<dbReference type="InterPro" id="IPR049730">
    <property type="entry name" value="SNF2/RAD54-like_C"/>
</dbReference>
<dbReference type="SMART" id="SM00490">
    <property type="entry name" value="HELICc"/>
    <property type="match status" value="1"/>
</dbReference>
<dbReference type="Proteomes" id="UP000676565">
    <property type="component" value="Unassembled WGS sequence"/>
</dbReference>
<dbReference type="Pfam" id="PF12419">
    <property type="entry name" value="DUF3670"/>
    <property type="match status" value="1"/>
</dbReference>
<dbReference type="Pfam" id="PF00271">
    <property type="entry name" value="Helicase_C"/>
    <property type="match status" value="1"/>
</dbReference>
<evidence type="ECO:0000256" key="1">
    <source>
        <dbReference type="ARBA" id="ARBA00022801"/>
    </source>
</evidence>
<proteinExistence type="predicted"/>
<dbReference type="InterPro" id="IPR038718">
    <property type="entry name" value="SNF2-like_sf"/>
</dbReference>
<dbReference type="CDD" id="cd18793">
    <property type="entry name" value="SF2_C_SNF"/>
    <property type="match status" value="1"/>
</dbReference>
<keyword evidence="4" id="KW-0067">ATP-binding</keyword>
<feature type="domain" description="Helicase C-terminal" evidence="3">
    <location>
        <begin position="716"/>
        <end position="877"/>
    </location>
</feature>
<name>A0ABS5C3K5_9BACT</name>
<accession>A0ABS5C3K5</accession>
<dbReference type="SMART" id="SM00487">
    <property type="entry name" value="DEXDc"/>
    <property type="match status" value="1"/>
</dbReference>
<dbReference type="InterPro" id="IPR022138">
    <property type="entry name" value="DUF3670"/>
</dbReference>
<reference evidence="4 5" key="1">
    <citation type="submission" date="2021-04" db="EMBL/GenBank/DDBJ databases">
        <authorList>
            <person name="Ivanova A."/>
        </authorList>
    </citation>
    <scope>NUCLEOTIDE SEQUENCE [LARGE SCALE GENOMIC DNA]</scope>
    <source>
        <strain evidence="4 5">G18</strain>
    </source>
</reference>
<dbReference type="PROSITE" id="PS51194">
    <property type="entry name" value="HELICASE_CTER"/>
    <property type="match status" value="1"/>
</dbReference>
<feature type="domain" description="Helicase ATP-binding" evidence="2">
    <location>
        <begin position="431"/>
        <end position="592"/>
    </location>
</feature>
<organism evidence="4 5">
    <name type="scientific">Gemmata palustris</name>
    <dbReference type="NCBI Taxonomy" id="2822762"/>
    <lineage>
        <taxon>Bacteria</taxon>
        <taxon>Pseudomonadati</taxon>
        <taxon>Planctomycetota</taxon>
        <taxon>Planctomycetia</taxon>
        <taxon>Gemmatales</taxon>
        <taxon>Gemmataceae</taxon>
        <taxon>Gemmata</taxon>
    </lineage>
</organism>
<dbReference type="InterPro" id="IPR000330">
    <property type="entry name" value="SNF2_N"/>
</dbReference>
<keyword evidence="4" id="KW-0547">Nucleotide-binding</keyword>
<dbReference type="PANTHER" id="PTHR10799">
    <property type="entry name" value="SNF2/RAD54 HELICASE FAMILY"/>
    <property type="match status" value="1"/>
</dbReference>
<sequence>MHDLTITPQGHLLVREEPLGASKQEPSKGLLEAYHASAARGMLYSASEAADAALPPSFEFARSITRLYLTTLCKATTAESGESVPEIPPPAADLDRAVLQAPPMTGLEYLTSEVLATWWRDLDSLVRGEIAKHSGGVSGYLRERNPHWRFVGRVTFHLAENKQNPDYPFAFLATFANGLTPQGKVRHEPLGRALQQYAGERNRAAMLNLLLPVSRAAESSELVQRLVDSGEIYSPLAWSPREAYEFLRAIPLFESSGLIVRVPDWWHAQKPPRPRVSVKIDSKNTAGINVDAMLQFSVDMSLDGETLAPDEIAQLLESSGGLVPLKGKWVEVDREKLQEALKHWKEVERDVRREGLSFFEGMRLLSGANVLEGEEEELPEATREWSGLTAGPGLDAVLENLRSPGTQREAAPPGLKTELRPYQRTGYGWLRFAARLGLGVCLADDMGLGKTIQVISLLLDLKRDGPNKASLLVVPASLIANWKSELAKFAPSLSLAVTHPSEVSAGKISPDTADSFDLIVTTYGMLVRQDWVTQHRWRLVVLDEAQAIKNSGTKQTRAAKELAADSRIAVTGTPVENRLSDLWSLFDFLNPGLLGTAKQFGSFVKRLQSASTPSFEPLRNLVRPYVLRRLKTDKRVISDLPDKTEVKAYCALSKHQAALYQHTVEELARQLEHADGLQRRGIVLAQLMRLKQICNHPAQVAGTGDYAADRSGKFRRLAEIAEEVAARQEKALVFTQFREIAEPLAEFLATIFGRPGLVLHGGTSVKKRKEFVDQFQSEDGPPFFVLSLKAGGTGLNLTAAAHVIHFDRWWNPAIENQATDRAFRIGQKKNVLVHKFVCRGTVEERIDEMIARKRRVADEALGGSDGGEVLLTEMDNDTLLKFVKLDLHQATDG</sequence>
<evidence type="ECO:0000313" key="5">
    <source>
        <dbReference type="Proteomes" id="UP000676565"/>
    </source>
</evidence>
<dbReference type="SUPFAM" id="SSF52540">
    <property type="entry name" value="P-loop containing nucleoside triphosphate hydrolases"/>
    <property type="match status" value="2"/>
</dbReference>
<dbReference type="Gene3D" id="3.40.50.10810">
    <property type="entry name" value="Tandem AAA-ATPase domain"/>
    <property type="match status" value="1"/>
</dbReference>